<evidence type="ECO:0000259" key="1">
    <source>
        <dbReference type="Pfam" id="PF08241"/>
    </source>
</evidence>
<proteinExistence type="predicted"/>
<name>A7NP78_ROSCS</name>
<dbReference type="RefSeq" id="WP_012121798.1">
    <property type="nucleotide sequence ID" value="NC_009767.1"/>
</dbReference>
<dbReference type="CDD" id="cd02440">
    <property type="entry name" value="AdoMet_MTases"/>
    <property type="match status" value="1"/>
</dbReference>
<gene>
    <name evidence="2" type="ordered locus">Rcas_3324</name>
</gene>
<dbReference type="GO" id="GO:0008757">
    <property type="term" value="F:S-adenosylmethionine-dependent methyltransferase activity"/>
    <property type="evidence" value="ECO:0007669"/>
    <property type="project" value="InterPro"/>
</dbReference>
<dbReference type="STRING" id="383372.Rcas_3324"/>
<dbReference type="KEGG" id="rca:Rcas_3324"/>
<keyword evidence="3" id="KW-1185">Reference proteome</keyword>
<dbReference type="Gene3D" id="3.40.50.150">
    <property type="entry name" value="Vaccinia Virus protein VP39"/>
    <property type="match status" value="1"/>
</dbReference>
<protein>
    <submittedName>
        <fullName evidence="2">Methyltransferase type 11</fullName>
    </submittedName>
</protein>
<evidence type="ECO:0000313" key="3">
    <source>
        <dbReference type="Proteomes" id="UP000000263"/>
    </source>
</evidence>
<sequence length="244" mass="27849">MSLQTNKRQWEDIGQLDPFWGMTGTNRFDGWNIEAFLNTGHEQVSQLLRQIEPFKRPEQWSTVLDFGCGVGRLAPAWRTHFEHYIGIDIAESLIVKARQLHTNLSKVDFVVSASTTLPIASNSCDMVYAWGVLQHVPNQTIALCYVADFVRVMRPGGLLVFTTLDSIHPVYRLQPRRRAYALLRTVGVPAVILYHHLRLYPHEVHPLPGQHVIARLKATGARALQCDESPSNAPHRWRTYYVTK</sequence>
<dbReference type="OrthoDB" id="9808140at2"/>
<dbReference type="AlphaFoldDB" id="A7NP78"/>
<evidence type="ECO:0000313" key="2">
    <source>
        <dbReference type="EMBL" id="ABU59374.1"/>
    </source>
</evidence>
<dbReference type="PANTHER" id="PTHR43861">
    <property type="entry name" value="TRANS-ACONITATE 2-METHYLTRANSFERASE-RELATED"/>
    <property type="match status" value="1"/>
</dbReference>
<organism evidence="2 3">
    <name type="scientific">Roseiflexus castenholzii (strain DSM 13941 / HLO8)</name>
    <dbReference type="NCBI Taxonomy" id="383372"/>
    <lineage>
        <taxon>Bacteria</taxon>
        <taxon>Bacillati</taxon>
        <taxon>Chloroflexota</taxon>
        <taxon>Chloroflexia</taxon>
        <taxon>Chloroflexales</taxon>
        <taxon>Roseiflexineae</taxon>
        <taxon>Roseiflexaceae</taxon>
        <taxon>Roseiflexus</taxon>
    </lineage>
</organism>
<dbReference type="SUPFAM" id="SSF53335">
    <property type="entry name" value="S-adenosyl-L-methionine-dependent methyltransferases"/>
    <property type="match status" value="1"/>
</dbReference>
<keyword evidence="2" id="KW-0489">Methyltransferase</keyword>
<dbReference type="Proteomes" id="UP000000263">
    <property type="component" value="Chromosome"/>
</dbReference>
<dbReference type="eggNOG" id="COG4976">
    <property type="taxonomic scope" value="Bacteria"/>
</dbReference>
<dbReference type="Pfam" id="PF08241">
    <property type="entry name" value="Methyltransf_11"/>
    <property type="match status" value="1"/>
</dbReference>
<dbReference type="EMBL" id="CP000804">
    <property type="protein sequence ID" value="ABU59374.1"/>
    <property type="molecule type" value="Genomic_DNA"/>
</dbReference>
<feature type="domain" description="Methyltransferase type 11" evidence="1">
    <location>
        <begin position="64"/>
        <end position="161"/>
    </location>
</feature>
<dbReference type="HOGENOM" id="CLU_096078_0_0_0"/>
<dbReference type="GO" id="GO:0032259">
    <property type="term" value="P:methylation"/>
    <property type="evidence" value="ECO:0007669"/>
    <property type="project" value="UniProtKB-KW"/>
</dbReference>
<accession>A7NP78</accession>
<reference evidence="2 3" key="1">
    <citation type="submission" date="2007-08" db="EMBL/GenBank/DDBJ databases">
        <title>Complete sequence of Roseiflexus castenholzii DSM 13941.</title>
        <authorList>
            <consortium name="US DOE Joint Genome Institute"/>
            <person name="Copeland A."/>
            <person name="Lucas S."/>
            <person name="Lapidus A."/>
            <person name="Barry K."/>
            <person name="Glavina del Rio T."/>
            <person name="Dalin E."/>
            <person name="Tice H."/>
            <person name="Pitluck S."/>
            <person name="Thompson L.S."/>
            <person name="Brettin T."/>
            <person name="Bruce D."/>
            <person name="Detter J.C."/>
            <person name="Han C."/>
            <person name="Tapia R."/>
            <person name="Schmutz J."/>
            <person name="Larimer F."/>
            <person name="Land M."/>
            <person name="Hauser L."/>
            <person name="Kyrpides N."/>
            <person name="Mikhailova N."/>
            <person name="Bryant D.A."/>
            <person name="Hanada S."/>
            <person name="Tsukatani Y."/>
            <person name="Richardson P."/>
        </authorList>
    </citation>
    <scope>NUCLEOTIDE SEQUENCE [LARGE SCALE GENOMIC DNA]</scope>
    <source>
        <strain evidence="3">DSM 13941 / HLO8</strain>
    </source>
</reference>
<keyword evidence="2" id="KW-0808">Transferase</keyword>
<dbReference type="InterPro" id="IPR013216">
    <property type="entry name" value="Methyltransf_11"/>
</dbReference>
<dbReference type="InterPro" id="IPR029063">
    <property type="entry name" value="SAM-dependent_MTases_sf"/>
</dbReference>